<protein>
    <submittedName>
        <fullName evidence="1">Uncharacterized protein</fullName>
    </submittedName>
</protein>
<proteinExistence type="predicted"/>
<evidence type="ECO:0000313" key="2">
    <source>
        <dbReference type="Proteomes" id="UP000050827"/>
    </source>
</evidence>
<dbReference type="Proteomes" id="UP000050827">
    <property type="component" value="Unassembled WGS sequence"/>
</dbReference>
<evidence type="ECO:0000313" key="1">
    <source>
        <dbReference type="EMBL" id="KQC28789.1"/>
    </source>
</evidence>
<dbReference type="STRING" id="346185.AAY42_01930"/>
<comment type="caution">
    <text evidence="1">The sequence shown here is derived from an EMBL/GenBank/DDBJ whole genome shotgun (WGS) entry which is preliminary data.</text>
</comment>
<keyword evidence="2" id="KW-1185">Reference proteome</keyword>
<accession>A0A0Q1DJ65</accession>
<sequence>MIASVWIDYCVNNDYIKEVLCINKERPKLQCDGKCYLAKQLKKQSQQKESKEKGVVIEQSITPVFFVVIQDFVFRKKESLSTDKNHYYFNHYQLLFDSEKDRPPIISSEFSKYLAYC</sequence>
<dbReference type="EMBL" id="LCTZ01000002">
    <property type="protein sequence ID" value="KQC28789.1"/>
    <property type="molecule type" value="Genomic_DNA"/>
</dbReference>
<reference evidence="1 2" key="1">
    <citation type="submission" date="2015-04" db="EMBL/GenBank/DDBJ databases">
        <title>Complete genome of flavobacterium.</title>
        <authorList>
            <person name="Kwon Y.M."/>
            <person name="Kim S.-J."/>
        </authorList>
    </citation>
    <scope>NUCLEOTIDE SEQUENCE [LARGE SCALE GENOMIC DNA]</scope>
    <source>
        <strain evidence="1 2">DK169</strain>
    </source>
</reference>
<gene>
    <name evidence="1" type="ORF">AAY42_01930</name>
</gene>
<name>A0A0Q1DJ65_9FLAO</name>
<dbReference type="AlphaFoldDB" id="A0A0Q1DJ65"/>
<organism evidence="1 2">
    <name type="scientific">Flagellimonas eckloniae</name>
    <dbReference type="NCBI Taxonomy" id="346185"/>
    <lineage>
        <taxon>Bacteria</taxon>
        <taxon>Pseudomonadati</taxon>
        <taxon>Bacteroidota</taxon>
        <taxon>Flavobacteriia</taxon>
        <taxon>Flavobacteriales</taxon>
        <taxon>Flavobacteriaceae</taxon>
        <taxon>Flagellimonas</taxon>
    </lineage>
</organism>